<feature type="transmembrane region" description="Helical" evidence="6">
    <location>
        <begin position="384"/>
        <end position="402"/>
    </location>
</feature>
<feature type="transmembrane region" description="Helical" evidence="6">
    <location>
        <begin position="446"/>
        <end position="468"/>
    </location>
</feature>
<keyword evidence="3 6" id="KW-0812">Transmembrane</keyword>
<feature type="transmembrane region" description="Helical" evidence="6">
    <location>
        <begin position="480"/>
        <end position="502"/>
    </location>
</feature>
<evidence type="ECO:0000313" key="8">
    <source>
        <dbReference type="EMBL" id="KAG2197911.1"/>
    </source>
</evidence>
<dbReference type="Pfam" id="PF07690">
    <property type="entry name" value="MFS_1"/>
    <property type="match status" value="1"/>
</dbReference>
<keyword evidence="2" id="KW-0813">Transport</keyword>
<keyword evidence="9" id="KW-1185">Reference proteome</keyword>
<gene>
    <name evidence="8" type="ORF">INT46_003218</name>
</gene>
<keyword evidence="5 6" id="KW-0472">Membrane</keyword>
<protein>
    <recommendedName>
        <fullName evidence="7">Major facilitator superfamily (MFS) profile domain-containing protein</fullName>
    </recommendedName>
</protein>
<comment type="caution">
    <text evidence="8">The sequence shown here is derived from an EMBL/GenBank/DDBJ whole genome shotgun (WGS) entry which is preliminary data.</text>
</comment>
<reference evidence="8" key="1">
    <citation type="submission" date="2020-12" db="EMBL/GenBank/DDBJ databases">
        <title>Metabolic potential, ecology and presence of endohyphal bacteria is reflected in genomic diversity of Mucoromycotina.</title>
        <authorList>
            <person name="Muszewska A."/>
            <person name="Okrasinska A."/>
            <person name="Steczkiewicz K."/>
            <person name="Drgas O."/>
            <person name="Orlowska M."/>
            <person name="Perlinska-Lenart U."/>
            <person name="Aleksandrzak-Piekarczyk T."/>
            <person name="Szatraj K."/>
            <person name="Zielenkiewicz U."/>
            <person name="Pilsyk S."/>
            <person name="Malc E."/>
            <person name="Mieczkowski P."/>
            <person name="Kruszewska J.S."/>
            <person name="Biernat P."/>
            <person name="Pawlowska J."/>
        </authorList>
    </citation>
    <scope>NUCLEOTIDE SEQUENCE</scope>
    <source>
        <strain evidence="8">CBS 226.32</strain>
    </source>
</reference>
<evidence type="ECO:0000256" key="1">
    <source>
        <dbReference type="ARBA" id="ARBA00004141"/>
    </source>
</evidence>
<dbReference type="PANTHER" id="PTHR43791:SF36">
    <property type="entry name" value="TRANSPORTER, PUTATIVE (AFU_ORTHOLOGUE AFUA_6G08340)-RELATED"/>
    <property type="match status" value="1"/>
</dbReference>
<dbReference type="InterPro" id="IPR011701">
    <property type="entry name" value="MFS"/>
</dbReference>
<organism evidence="8 9">
    <name type="scientific">Mucor plumbeus</name>
    <dbReference type="NCBI Taxonomy" id="97098"/>
    <lineage>
        <taxon>Eukaryota</taxon>
        <taxon>Fungi</taxon>
        <taxon>Fungi incertae sedis</taxon>
        <taxon>Mucoromycota</taxon>
        <taxon>Mucoromycotina</taxon>
        <taxon>Mucoromycetes</taxon>
        <taxon>Mucorales</taxon>
        <taxon>Mucorineae</taxon>
        <taxon>Mucoraceae</taxon>
        <taxon>Mucor</taxon>
    </lineage>
</organism>
<dbReference type="OrthoDB" id="1935484at2759"/>
<feature type="transmembrane region" description="Helical" evidence="6">
    <location>
        <begin position="113"/>
        <end position="137"/>
    </location>
</feature>
<name>A0A8H7QUL4_9FUNG</name>
<dbReference type="InterPro" id="IPR020846">
    <property type="entry name" value="MFS_dom"/>
</dbReference>
<dbReference type="Proteomes" id="UP000650833">
    <property type="component" value="Unassembled WGS sequence"/>
</dbReference>
<feature type="transmembrane region" description="Helical" evidence="6">
    <location>
        <begin position="173"/>
        <end position="196"/>
    </location>
</feature>
<keyword evidence="4 6" id="KW-1133">Transmembrane helix</keyword>
<dbReference type="InterPro" id="IPR036259">
    <property type="entry name" value="MFS_trans_sf"/>
</dbReference>
<feature type="domain" description="Major facilitator superfamily (MFS) profile" evidence="7">
    <location>
        <begin position="82"/>
        <end position="540"/>
    </location>
</feature>
<sequence length="540" mass="60326">MGFIDEKSDAASNTHTLDVPNEKIEVINLADEKQKNISPSDSSFTSSVSGTSVTRVVEGYVSDLEWTDEEEKKVLFIIDTRLMPFVLLMTFVLNMDRTNISNAISDNLPADLGFGITGVNTATLVHSIVFTVVTLTTSVIVKKIEPCRWIPILMSSWAIVTWAHALLHDLKGFLVIRLFIALTEGGFIPSCLIYMSGWYKTNELATRLSWFWGIQSFASAFSGLISFGIFNMSGVGGLYGWKWLFIIDGIITHILGFIAFFYVPASPFYTPGLLRGKQGWFTERQKQIAVTRIIRDDLSKVDQKAKITWHDIKISVLDTKLWTHLIITFASIMPTTPIATYLPTLIKNYGFTVTISNLLTVPASIINLVISIIVARSADKRGNYAFHAMFGVCWTLAGFLALEFLPGNAGRWNFYAAALFLASSPLWHGMHIAWMASNLAPFGKRTIALGAVIGAANICGVPGSQIYQADDAPRFFRGNWINIGITIATGIFLVFQHVRYILTNRIRAKKWNSFSDDEKKEYLKSTKDEGSDRLDFIFRI</sequence>
<dbReference type="Gene3D" id="1.20.1250.20">
    <property type="entry name" value="MFS general substrate transporter like domains"/>
    <property type="match status" value="2"/>
</dbReference>
<feature type="transmembrane region" description="Helical" evidence="6">
    <location>
        <begin position="354"/>
        <end position="375"/>
    </location>
</feature>
<accession>A0A8H7QUL4</accession>
<dbReference type="GO" id="GO:0022857">
    <property type="term" value="F:transmembrane transporter activity"/>
    <property type="evidence" value="ECO:0007669"/>
    <property type="project" value="InterPro"/>
</dbReference>
<dbReference type="GO" id="GO:0016020">
    <property type="term" value="C:membrane"/>
    <property type="evidence" value="ECO:0007669"/>
    <property type="project" value="UniProtKB-SubCell"/>
</dbReference>
<feature type="transmembrane region" description="Helical" evidence="6">
    <location>
        <begin position="321"/>
        <end position="342"/>
    </location>
</feature>
<dbReference type="PROSITE" id="PS50850">
    <property type="entry name" value="MFS"/>
    <property type="match status" value="1"/>
</dbReference>
<feature type="transmembrane region" description="Helical" evidence="6">
    <location>
        <begin position="243"/>
        <end position="265"/>
    </location>
</feature>
<evidence type="ECO:0000313" key="9">
    <source>
        <dbReference type="Proteomes" id="UP000650833"/>
    </source>
</evidence>
<comment type="subcellular location">
    <subcellularLocation>
        <location evidence="1">Membrane</location>
        <topology evidence="1">Multi-pass membrane protein</topology>
    </subcellularLocation>
</comment>
<dbReference type="SUPFAM" id="SSF103473">
    <property type="entry name" value="MFS general substrate transporter"/>
    <property type="match status" value="1"/>
</dbReference>
<proteinExistence type="predicted"/>
<evidence type="ECO:0000256" key="2">
    <source>
        <dbReference type="ARBA" id="ARBA00022448"/>
    </source>
</evidence>
<evidence type="ECO:0000256" key="6">
    <source>
        <dbReference type="SAM" id="Phobius"/>
    </source>
</evidence>
<evidence type="ECO:0000256" key="4">
    <source>
        <dbReference type="ARBA" id="ARBA00022989"/>
    </source>
</evidence>
<dbReference type="AlphaFoldDB" id="A0A8H7QUL4"/>
<dbReference type="EMBL" id="JAEPRC010000410">
    <property type="protein sequence ID" value="KAG2197911.1"/>
    <property type="molecule type" value="Genomic_DNA"/>
</dbReference>
<feature type="transmembrane region" description="Helical" evidence="6">
    <location>
        <begin position="414"/>
        <end position="434"/>
    </location>
</feature>
<evidence type="ECO:0000256" key="3">
    <source>
        <dbReference type="ARBA" id="ARBA00022692"/>
    </source>
</evidence>
<evidence type="ECO:0000259" key="7">
    <source>
        <dbReference type="PROSITE" id="PS50850"/>
    </source>
</evidence>
<evidence type="ECO:0000256" key="5">
    <source>
        <dbReference type="ARBA" id="ARBA00023136"/>
    </source>
</evidence>
<dbReference type="PANTHER" id="PTHR43791">
    <property type="entry name" value="PERMEASE-RELATED"/>
    <property type="match status" value="1"/>
</dbReference>
<feature type="transmembrane region" description="Helical" evidence="6">
    <location>
        <begin position="208"/>
        <end position="231"/>
    </location>
</feature>
<feature type="transmembrane region" description="Helical" evidence="6">
    <location>
        <begin position="149"/>
        <end position="167"/>
    </location>
</feature>